<dbReference type="GO" id="GO:0098542">
    <property type="term" value="P:defense response to other organism"/>
    <property type="evidence" value="ECO:0007669"/>
    <property type="project" value="TreeGrafter"/>
</dbReference>
<dbReference type="GO" id="GO:0003677">
    <property type="term" value="F:DNA binding"/>
    <property type="evidence" value="ECO:0007669"/>
    <property type="project" value="UniProtKB-KW"/>
</dbReference>
<keyword evidence="4" id="KW-0238">DNA-binding</keyword>
<name>A0A0E0RC30_ORYRU</name>
<keyword evidence="2" id="KW-0611">Plant defense</keyword>
<dbReference type="SUPFAM" id="SSF101941">
    <property type="entry name" value="NAC domain"/>
    <property type="match status" value="1"/>
</dbReference>
<accession>A0A0E0RC30</accession>
<dbReference type="InterPro" id="IPR036093">
    <property type="entry name" value="NAC_dom_sf"/>
</dbReference>
<dbReference type="InterPro" id="IPR044974">
    <property type="entry name" value="Disease_R_plants"/>
</dbReference>
<reference evidence="9" key="1">
    <citation type="submission" date="2013-06" db="EMBL/GenBank/DDBJ databases">
        <authorList>
            <person name="Zhao Q."/>
        </authorList>
    </citation>
    <scope>NUCLEOTIDE SEQUENCE</scope>
    <source>
        <strain evidence="9">cv. W1943</strain>
    </source>
</reference>
<dbReference type="Pfam" id="PF02365">
    <property type="entry name" value="NAM"/>
    <property type="match status" value="1"/>
</dbReference>
<protein>
    <recommendedName>
        <fullName evidence="7">NAC domain-containing protein</fullName>
    </recommendedName>
</protein>
<dbReference type="InterPro" id="IPR032675">
    <property type="entry name" value="LRR_dom_sf"/>
</dbReference>
<dbReference type="Gene3D" id="3.80.10.10">
    <property type="entry name" value="Ribonuclease Inhibitor"/>
    <property type="match status" value="1"/>
</dbReference>
<dbReference type="InterPro" id="IPR002182">
    <property type="entry name" value="NB-ARC"/>
</dbReference>
<keyword evidence="3" id="KW-0805">Transcription regulation</keyword>
<organism evidence="8 9">
    <name type="scientific">Oryza rufipogon</name>
    <name type="common">Brownbeard rice</name>
    <name type="synonym">Asian wild rice</name>
    <dbReference type="NCBI Taxonomy" id="4529"/>
    <lineage>
        <taxon>Eukaryota</taxon>
        <taxon>Viridiplantae</taxon>
        <taxon>Streptophyta</taxon>
        <taxon>Embryophyta</taxon>
        <taxon>Tracheophyta</taxon>
        <taxon>Spermatophyta</taxon>
        <taxon>Magnoliopsida</taxon>
        <taxon>Liliopsida</taxon>
        <taxon>Poales</taxon>
        <taxon>Poaceae</taxon>
        <taxon>BOP clade</taxon>
        <taxon>Oryzoideae</taxon>
        <taxon>Oryzeae</taxon>
        <taxon>Oryzinae</taxon>
        <taxon>Oryza</taxon>
    </lineage>
</organism>
<proteinExistence type="predicted"/>
<dbReference type="InterPro" id="IPR027417">
    <property type="entry name" value="P-loop_NTPase"/>
</dbReference>
<dbReference type="InterPro" id="IPR003441">
    <property type="entry name" value="NAC-dom"/>
</dbReference>
<dbReference type="eggNOG" id="KOG4658">
    <property type="taxonomic scope" value="Eukaryota"/>
</dbReference>
<dbReference type="Proteomes" id="UP000008022">
    <property type="component" value="Unassembled WGS sequence"/>
</dbReference>
<dbReference type="InterPro" id="IPR058922">
    <property type="entry name" value="WHD_DRP"/>
</dbReference>
<dbReference type="Gene3D" id="1.20.5.4130">
    <property type="match status" value="1"/>
</dbReference>
<keyword evidence="6" id="KW-0539">Nucleus</keyword>
<evidence type="ECO:0000256" key="6">
    <source>
        <dbReference type="ARBA" id="ARBA00023242"/>
    </source>
</evidence>
<keyword evidence="9" id="KW-1185">Reference proteome</keyword>
<dbReference type="OMA" id="SSTICWH"/>
<keyword evidence="5" id="KW-0804">Transcription</keyword>
<dbReference type="Pfam" id="PF00931">
    <property type="entry name" value="NB-ARC"/>
    <property type="match status" value="1"/>
</dbReference>
<sequence length="1071" mass="121050">MEAPTCGLWGAVLNLPGRLDGVLLRHGSILPKGAEEEIPLIKRDLHLMISILNGYYSESPELEDATATTMARRRCWTKEVCELSYDIEDYIDHYEHAATAGSAGGRTASGGIPPRRKITRRRWQRTTPLWIPERLKQRLWMANKIREFSLRTQDALKRHAMFCSSVGGNGIATSTASSSTAATGDASSSSSTICWHTTRFRERDFCVPHVGINVAMNKLEDWLTACDDEDQKRLRVVSIVGVGGIGKTTLANELYRKLRRQFECWAFVRSSQKPDVRRILISILSQLRLQQPPESWKCAFPDGTSSSRVLTTTQYDDLAVQSCGYDTKYVFKMKSLSQHDSRYLFFNTVSGSRFIYSPGSTEVSDDIIRKCGSLPLAIDDLVNQWLAEGLICATKDHTKEEISEACFGELVSSTMIQPVHTDGNGDVMSFVIQHMVLNFIRYKSIEENFVTVIHHSQTATKLSDKVRRLSLHFGNVKDAKLPINMRLSQVRTLAFFGAYKYWWRSIKDQFPLLQVLILHFWHDEDIISFDLTIISQLFRLKYLKITSDVTLELQTKTRGLQCLETLKIDARISTAPLDTTHLSGLLHLSLPADTNLANGIGHMTSLHTFGYFDLSYNSVENVLSLGKLTNLRNLQLTCSTIRLNSLEIKLQCLGFILQKLSNLKSVTMSTAGSSCVNSTDASSANVSVRISGDGLSSMSSPPALVERLELLPRICIFSYLPKWISLLSKLRILKIGVRELVRNDIDVLMGLRALTDLSLHVHTKPTEIIFFSGIGFKALKYLKINCCVAWLKLGAMHSLYKLKLGYNVDGVDQERTIADGIQYLHGLKEISVKIGGADPEKYDRRAEELAFMIDSGLHDRCMSITLQCVRQMFDFNEDKSSLTHEEQRKLKQQEILEDDSGEEYDEIIQDSGEQEVKQSTLSEWDIVHLLRNKLNNQQDGTTCHFPVVASYYVDTCQLTAMGAGAGEPWFYFRHHERWMHRMDRSTPSGYWKTAGKASFVYSADRHPVGLKKSMLFYRGPEPSGRKTKWKIDEFWALDNAANGSEELLAQLCRSRQNVGLMIKGKGPHFHY</sequence>
<dbReference type="GO" id="GO:0006355">
    <property type="term" value="P:regulation of DNA-templated transcription"/>
    <property type="evidence" value="ECO:0007669"/>
    <property type="project" value="InterPro"/>
</dbReference>
<dbReference type="EnsemblPlants" id="ORUFI11G24690.1">
    <property type="protein sequence ID" value="ORUFI11G24690.1"/>
    <property type="gene ID" value="ORUFI11G24690"/>
</dbReference>
<keyword evidence="1" id="KW-0677">Repeat</keyword>
<evidence type="ECO:0000313" key="9">
    <source>
        <dbReference type="Proteomes" id="UP000008022"/>
    </source>
</evidence>
<evidence type="ECO:0000256" key="5">
    <source>
        <dbReference type="ARBA" id="ARBA00023163"/>
    </source>
</evidence>
<dbReference type="Pfam" id="PF23598">
    <property type="entry name" value="LRR_14"/>
    <property type="match status" value="1"/>
</dbReference>
<evidence type="ECO:0000256" key="2">
    <source>
        <dbReference type="ARBA" id="ARBA00022821"/>
    </source>
</evidence>
<dbReference type="PRINTS" id="PR00364">
    <property type="entry name" value="DISEASERSIST"/>
</dbReference>
<reference evidence="8" key="2">
    <citation type="submission" date="2015-06" db="UniProtKB">
        <authorList>
            <consortium name="EnsemblPlants"/>
        </authorList>
    </citation>
    <scope>IDENTIFICATION</scope>
</reference>
<dbReference type="SUPFAM" id="SSF52540">
    <property type="entry name" value="P-loop containing nucleoside triphosphate hydrolases"/>
    <property type="match status" value="1"/>
</dbReference>
<dbReference type="Gene3D" id="3.40.50.300">
    <property type="entry name" value="P-loop containing nucleotide triphosphate hydrolases"/>
    <property type="match status" value="1"/>
</dbReference>
<evidence type="ECO:0000313" key="8">
    <source>
        <dbReference type="EnsemblPlants" id="ORUFI11G24690.1"/>
    </source>
</evidence>
<evidence type="ECO:0000256" key="3">
    <source>
        <dbReference type="ARBA" id="ARBA00023015"/>
    </source>
</evidence>
<dbReference type="Gramene" id="ORUFI11G24690.1">
    <property type="protein sequence ID" value="ORUFI11G24690.1"/>
    <property type="gene ID" value="ORUFI11G24690"/>
</dbReference>
<dbReference type="GO" id="GO:0043531">
    <property type="term" value="F:ADP binding"/>
    <property type="evidence" value="ECO:0007669"/>
    <property type="project" value="InterPro"/>
</dbReference>
<evidence type="ECO:0000259" key="7">
    <source>
        <dbReference type="PROSITE" id="PS51005"/>
    </source>
</evidence>
<evidence type="ECO:0000256" key="1">
    <source>
        <dbReference type="ARBA" id="ARBA00022737"/>
    </source>
</evidence>
<dbReference type="InterPro" id="IPR055414">
    <property type="entry name" value="LRR_R13L4/SHOC2-like"/>
</dbReference>
<dbReference type="PANTHER" id="PTHR23155:SF1094">
    <property type="entry name" value="OS11G0686400 PROTEIN"/>
    <property type="match status" value="1"/>
</dbReference>
<evidence type="ECO:0000256" key="4">
    <source>
        <dbReference type="ARBA" id="ARBA00023125"/>
    </source>
</evidence>
<dbReference type="PROSITE" id="PS51005">
    <property type="entry name" value="NAC"/>
    <property type="match status" value="1"/>
</dbReference>
<dbReference type="SUPFAM" id="SSF52058">
    <property type="entry name" value="L domain-like"/>
    <property type="match status" value="1"/>
</dbReference>
<dbReference type="Gene3D" id="2.170.150.80">
    <property type="entry name" value="NAC domain"/>
    <property type="match status" value="1"/>
</dbReference>
<dbReference type="AlphaFoldDB" id="A0A0E0RC30"/>
<dbReference type="Pfam" id="PF23559">
    <property type="entry name" value="WHD_DRP"/>
    <property type="match status" value="1"/>
</dbReference>
<dbReference type="STRING" id="4529.A0A0E0RC30"/>
<feature type="domain" description="NAC" evidence="7">
    <location>
        <begin position="912"/>
        <end position="1057"/>
    </location>
</feature>
<dbReference type="PANTHER" id="PTHR23155">
    <property type="entry name" value="DISEASE RESISTANCE PROTEIN RP"/>
    <property type="match status" value="1"/>
</dbReference>
<dbReference type="HOGENOM" id="CLU_000837_25_1_1"/>